<sequence length="330" mass="35862">MDVNDRNTSGAASEEDRARGRDADTPNEIPAKGFRDVFWRLVSEVSEDRVTLIAAGVTFYILLSLFPALGALVSLYGIIADPSTMAKQIEFISDILPPGAFDIILNQLNVLVQQKASSLSISFVVGLAIALWSANSGMKAIFDAMNVAYGEAEKRGIVRLNLVSLTFTLGALIFAAILIAAIGGVPAVLAYIWLDRWQETLIRLLRWPVLLILVAGGISLIYHYGPSREPAKFRWLSWGAVFSTLLWLAASILFSYYLETFADYQATYGALGALIGFMVWTWISVIALIVGAELNAELEHQTARDTTTGAPLPMGERGAYVADTIGPPVD</sequence>
<keyword evidence="5 7" id="KW-0472">Membrane</keyword>
<feature type="transmembrane region" description="Helical" evidence="7">
    <location>
        <begin position="162"/>
        <end position="193"/>
    </location>
</feature>
<organism evidence="8 9">
    <name type="scientific">Rhizobium giardinii</name>
    <dbReference type="NCBI Taxonomy" id="56731"/>
    <lineage>
        <taxon>Bacteria</taxon>
        <taxon>Pseudomonadati</taxon>
        <taxon>Pseudomonadota</taxon>
        <taxon>Alphaproteobacteria</taxon>
        <taxon>Hyphomicrobiales</taxon>
        <taxon>Rhizobiaceae</taxon>
        <taxon>Rhizobium/Agrobacterium group</taxon>
        <taxon>Rhizobium</taxon>
    </lineage>
</organism>
<protein>
    <submittedName>
        <fullName evidence="8">Membrane protein</fullName>
    </submittedName>
</protein>
<feature type="region of interest" description="Disordered" evidence="6">
    <location>
        <begin position="1"/>
        <end position="28"/>
    </location>
</feature>
<dbReference type="GO" id="GO:0005886">
    <property type="term" value="C:plasma membrane"/>
    <property type="evidence" value="ECO:0007669"/>
    <property type="project" value="UniProtKB-SubCell"/>
</dbReference>
<dbReference type="Proteomes" id="UP000585507">
    <property type="component" value="Unassembled WGS sequence"/>
</dbReference>
<keyword evidence="4 7" id="KW-1133">Transmembrane helix</keyword>
<keyword evidence="9" id="KW-1185">Reference proteome</keyword>
<gene>
    <name evidence="8" type="ORF">GGD55_004439</name>
</gene>
<comment type="caution">
    <text evidence="8">The sequence shown here is derived from an EMBL/GenBank/DDBJ whole genome shotgun (WGS) entry which is preliminary data.</text>
</comment>
<evidence type="ECO:0000256" key="3">
    <source>
        <dbReference type="ARBA" id="ARBA00022692"/>
    </source>
</evidence>
<feature type="transmembrane region" description="Helical" evidence="7">
    <location>
        <begin position="119"/>
        <end position="142"/>
    </location>
</feature>
<feature type="compositionally biased region" description="Polar residues" evidence="6">
    <location>
        <begin position="1"/>
        <end position="11"/>
    </location>
</feature>
<evidence type="ECO:0000256" key="1">
    <source>
        <dbReference type="ARBA" id="ARBA00004651"/>
    </source>
</evidence>
<feature type="compositionally biased region" description="Basic and acidic residues" evidence="6">
    <location>
        <begin position="14"/>
        <end position="24"/>
    </location>
</feature>
<evidence type="ECO:0000256" key="6">
    <source>
        <dbReference type="SAM" id="MobiDB-lite"/>
    </source>
</evidence>
<dbReference type="PIRSF" id="PIRSF035875">
    <property type="entry name" value="RNase_BN"/>
    <property type="match status" value="1"/>
</dbReference>
<evidence type="ECO:0000256" key="4">
    <source>
        <dbReference type="ARBA" id="ARBA00022989"/>
    </source>
</evidence>
<dbReference type="AlphaFoldDB" id="A0A7W8UE56"/>
<comment type="subcellular location">
    <subcellularLocation>
        <location evidence="1">Cell membrane</location>
        <topology evidence="1">Multi-pass membrane protein</topology>
    </subcellularLocation>
</comment>
<name>A0A7W8UE56_9HYPH</name>
<dbReference type="RefSeq" id="WP_040668560.1">
    <property type="nucleotide sequence ID" value="NZ_JACHBK010000010.1"/>
</dbReference>
<evidence type="ECO:0000313" key="9">
    <source>
        <dbReference type="Proteomes" id="UP000585507"/>
    </source>
</evidence>
<feature type="transmembrane region" description="Helical" evidence="7">
    <location>
        <begin position="205"/>
        <end position="224"/>
    </location>
</feature>
<dbReference type="InterPro" id="IPR017039">
    <property type="entry name" value="Virul_fac_BrkB"/>
</dbReference>
<keyword evidence="2" id="KW-1003">Cell membrane</keyword>
<accession>A0A7W8UE56</accession>
<keyword evidence="3 7" id="KW-0812">Transmembrane</keyword>
<feature type="transmembrane region" description="Helical" evidence="7">
    <location>
        <begin position="50"/>
        <end position="79"/>
    </location>
</feature>
<evidence type="ECO:0000256" key="7">
    <source>
        <dbReference type="SAM" id="Phobius"/>
    </source>
</evidence>
<proteinExistence type="predicted"/>
<dbReference type="Pfam" id="PF03631">
    <property type="entry name" value="Virul_fac_BrkB"/>
    <property type="match status" value="1"/>
</dbReference>
<dbReference type="PANTHER" id="PTHR30213">
    <property type="entry name" value="INNER MEMBRANE PROTEIN YHJD"/>
    <property type="match status" value="1"/>
</dbReference>
<evidence type="ECO:0000256" key="2">
    <source>
        <dbReference type="ARBA" id="ARBA00022475"/>
    </source>
</evidence>
<dbReference type="PANTHER" id="PTHR30213:SF0">
    <property type="entry name" value="UPF0761 MEMBRANE PROTEIN YIHY"/>
    <property type="match status" value="1"/>
</dbReference>
<feature type="transmembrane region" description="Helical" evidence="7">
    <location>
        <begin position="236"/>
        <end position="258"/>
    </location>
</feature>
<reference evidence="8 9" key="1">
    <citation type="submission" date="2020-08" db="EMBL/GenBank/DDBJ databases">
        <title>Genomic Encyclopedia of Type Strains, Phase IV (KMG-V): Genome sequencing to study the core and pangenomes of soil and plant-associated prokaryotes.</title>
        <authorList>
            <person name="Whitman W."/>
        </authorList>
    </citation>
    <scope>NUCLEOTIDE SEQUENCE [LARGE SCALE GENOMIC DNA]</scope>
    <source>
        <strain evidence="8 9">SEMIA 4084</strain>
    </source>
</reference>
<evidence type="ECO:0000313" key="8">
    <source>
        <dbReference type="EMBL" id="MBB5537719.1"/>
    </source>
</evidence>
<dbReference type="NCBIfam" id="TIGR00765">
    <property type="entry name" value="yihY_not_rbn"/>
    <property type="match status" value="1"/>
</dbReference>
<dbReference type="EMBL" id="JACHBK010000010">
    <property type="protein sequence ID" value="MBB5537719.1"/>
    <property type="molecule type" value="Genomic_DNA"/>
</dbReference>
<evidence type="ECO:0000256" key="5">
    <source>
        <dbReference type="ARBA" id="ARBA00023136"/>
    </source>
</evidence>
<feature type="transmembrane region" description="Helical" evidence="7">
    <location>
        <begin position="270"/>
        <end position="290"/>
    </location>
</feature>